<organism evidence="1 2">
    <name type="scientific">Olleya sediminilitoris</name>
    <dbReference type="NCBI Taxonomy" id="2795739"/>
    <lineage>
        <taxon>Bacteria</taxon>
        <taxon>Pseudomonadati</taxon>
        <taxon>Bacteroidota</taxon>
        <taxon>Flavobacteriia</taxon>
        <taxon>Flavobacteriales</taxon>
        <taxon>Flavobacteriaceae</taxon>
    </lineage>
</organism>
<dbReference type="RefSeq" id="WP_054852384.1">
    <property type="nucleotide sequence ID" value="NZ_JAEMEF010000001.1"/>
</dbReference>
<protein>
    <recommendedName>
        <fullName evidence="3">Lipoprotein</fullName>
    </recommendedName>
</protein>
<dbReference type="EMBL" id="JAEMEF010000001">
    <property type="protein sequence ID" value="MBL7558390.1"/>
    <property type="molecule type" value="Genomic_DNA"/>
</dbReference>
<proteinExistence type="predicted"/>
<name>A0ABS1WGZ4_9FLAO</name>
<dbReference type="Proteomes" id="UP000605013">
    <property type="component" value="Unassembled WGS sequence"/>
</dbReference>
<gene>
    <name evidence="1" type="ORF">JAO71_01135</name>
</gene>
<sequence>MKPYNLFKICVLLVTLITITSCFEVIEEIDLKSDGSGTMTYTLNLSKSKSKIASIMLLDSINGYKVPSRQDIQKGLNDIVAELNKADGITNVTKTADYENFIFSVKCNFKDVDKINKIATNVSNKQKNKMVISSYFFDKNNSQFKRKYTYSDQIKKQYSKLNSKNKKVFDDASYTAIYRFDKTVLSQNNPKAKVSKSKKAVMQRLNAMEIIDGSGNLSTQIKLSK</sequence>
<evidence type="ECO:0000313" key="1">
    <source>
        <dbReference type="EMBL" id="MBL7558390.1"/>
    </source>
</evidence>
<reference evidence="1 2" key="1">
    <citation type="submission" date="2020-12" db="EMBL/GenBank/DDBJ databases">
        <title>Olleya sediminilitoris sp. nov., isolated from a tidal flat.</title>
        <authorList>
            <person name="Park S."/>
            <person name="Yoon J.-H."/>
        </authorList>
    </citation>
    <scope>NUCLEOTIDE SEQUENCE [LARGE SCALE GENOMIC DNA]</scope>
    <source>
        <strain evidence="1 2">YSTF-M6</strain>
    </source>
</reference>
<dbReference type="PROSITE" id="PS51257">
    <property type="entry name" value="PROKAR_LIPOPROTEIN"/>
    <property type="match status" value="1"/>
</dbReference>
<comment type="caution">
    <text evidence="1">The sequence shown here is derived from an EMBL/GenBank/DDBJ whole genome shotgun (WGS) entry which is preliminary data.</text>
</comment>
<accession>A0ABS1WGZ4</accession>
<evidence type="ECO:0000313" key="2">
    <source>
        <dbReference type="Proteomes" id="UP000605013"/>
    </source>
</evidence>
<evidence type="ECO:0008006" key="3">
    <source>
        <dbReference type="Google" id="ProtNLM"/>
    </source>
</evidence>
<keyword evidence="2" id="KW-1185">Reference proteome</keyword>